<dbReference type="STRING" id="1548207.AXK11_06285"/>
<feature type="chain" id="PRO_5007489584" description="Transporter" evidence="8">
    <location>
        <begin position="30"/>
        <end position="470"/>
    </location>
</feature>
<evidence type="ECO:0000256" key="7">
    <source>
        <dbReference type="ARBA" id="ARBA00023237"/>
    </source>
</evidence>
<reference evidence="10" key="1">
    <citation type="submission" date="2016-02" db="EMBL/GenBank/DDBJ databases">
        <authorList>
            <person name="Sanders J.G."/>
            <person name="Lin J.Y."/>
            <person name="Wertz J.T."/>
            <person name="Russell J.A."/>
            <person name="Moreau C.S."/>
            <person name="Powell S."/>
        </authorList>
    </citation>
    <scope>NUCLEOTIDE SEQUENCE [LARGE SCALE GENOMIC DNA]</scope>
    <source>
        <strain evidence="10">CAG34</strain>
    </source>
</reference>
<dbReference type="AlphaFoldDB" id="A0A139SLQ8"/>
<evidence type="ECO:0008006" key="11">
    <source>
        <dbReference type="Google" id="ProtNLM"/>
    </source>
</evidence>
<evidence type="ECO:0000256" key="4">
    <source>
        <dbReference type="ARBA" id="ARBA00022452"/>
    </source>
</evidence>
<evidence type="ECO:0000256" key="2">
    <source>
        <dbReference type="ARBA" id="ARBA00007613"/>
    </source>
</evidence>
<dbReference type="InterPro" id="IPR003423">
    <property type="entry name" value="OMP_efflux"/>
</dbReference>
<evidence type="ECO:0000256" key="3">
    <source>
        <dbReference type="ARBA" id="ARBA00022448"/>
    </source>
</evidence>
<comment type="subcellular location">
    <subcellularLocation>
        <location evidence="1">Cell outer membrane</location>
    </subcellularLocation>
</comment>
<keyword evidence="4" id="KW-1134">Transmembrane beta strand</keyword>
<dbReference type="GO" id="GO:0015562">
    <property type="term" value="F:efflux transmembrane transporter activity"/>
    <property type="evidence" value="ECO:0007669"/>
    <property type="project" value="InterPro"/>
</dbReference>
<dbReference type="SUPFAM" id="SSF56954">
    <property type="entry name" value="Outer membrane efflux proteins (OEP)"/>
    <property type="match status" value="1"/>
</dbReference>
<keyword evidence="3" id="KW-0813">Transport</keyword>
<dbReference type="Proteomes" id="UP000070058">
    <property type="component" value="Unassembled WGS sequence"/>
</dbReference>
<evidence type="ECO:0000313" key="10">
    <source>
        <dbReference type="Proteomes" id="UP000070058"/>
    </source>
</evidence>
<keyword evidence="5" id="KW-0812">Transmembrane</keyword>
<protein>
    <recommendedName>
        <fullName evidence="11">Transporter</fullName>
    </recommendedName>
</protein>
<dbReference type="Pfam" id="PF02321">
    <property type="entry name" value="OEP"/>
    <property type="match status" value="2"/>
</dbReference>
<evidence type="ECO:0000256" key="5">
    <source>
        <dbReference type="ARBA" id="ARBA00022692"/>
    </source>
</evidence>
<evidence type="ECO:0000256" key="6">
    <source>
        <dbReference type="ARBA" id="ARBA00023136"/>
    </source>
</evidence>
<dbReference type="Gene3D" id="1.20.1600.10">
    <property type="entry name" value="Outer membrane efflux proteins (OEP)"/>
    <property type="match status" value="1"/>
</dbReference>
<dbReference type="GO" id="GO:1990281">
    <property type="term" value="C:efflux pump complex"/>
    <property type="evidence" value="ECO:0007669"/>
    <property type="project" value="TreeGrafter"/>
</dbReference>
<sequence length="470" mass="50380">MKSRFPIFRAAPVLLTSLAALVSASSAIAQPASPVPTRATEAAPRVANLPTPFLTLPDALRYALDHNPGIAQARERIRQQHGVVLEVRSQQIPNLAVSGDVSANDKELSAGSPPQNRNWGMSAQATQLVYSGGSVVASTRSARLTVQAAELELQSIVNETLLTVRTLFYSALLAKEQVGVQEENVKLLEEQLKDAQSRFEAGSVSNFEVLRAQVALANGQPDLITARNDYRLAIEELRRALGLSARAGGSPRGAGSTLPPLAGELALEGRAQADQADLANALGAARVQRPELQRLAKLAEAGEQQVVASRSGALPRVSAYGRYDWQRGGPGTGWSDRRDGWTAGLQTQWAIFDGRATAGRTAQAKSRLVQTRLALEETELAIDVEVRRAHSSLIEAQELVSASAAVVEQADEALRLARVRYSAGTATQLDVLTSQVELTRARLNQLQATYRYNVALATLRQATGTPDPLI</sequence>
<dbReference type="GO" id="GO:0009279">
    <property type="term" value="C:cell outer membrane"/>
    <property type="evidence" value="ECO:0007669"/>
    <property type="project" value="UniProtKB-SubCell"/>
</dbReference>
<keyword evidence="8" id="KW-0732">Signal</keyword>
<evidence type="ECO:0000256" key="1">
    <source>
        <dbReference type="ARBA" id="ARBA00004442"/>
    </source>
</evidence>
<accession>A0A139SLQ8</accession>
<dbReference type="RefSeq" id="WP_068630368.1">
    <property type="nucleotide sequence ID" value="NZ_LSZQ01000047.1"/>
</dbReference>
<dbReference type="GO" id="GO:0015288">
    <property type="term" value="F:porin activity"/>
    <property type="evidence" value="ECO:0007669"/>
    <property type="project" value="TreeGrafter"/>
</dbReference>
<dbReference type="EMBL" id="LSZQ01000047">
    <property type="protein sequence ID" value="KXU35485.1"/>
    <property type="molecule type" value="Genomic_DNA"/>
</dbReference>
<name>A0A139SLQ8_9BACT</name>
<gene>
    <name evidence="9" type="ORF">AXK11_06285</name>
</gene>
<keyword evidence="6" id="KW-0472">Membrane</keyword>
<feature type="signal peptide" evidence="8">
    <location>
        <begin position="1"/>
        <end position="29"/>
    </location>
</feature>
<dbReference type="PANTHER" id="PTHR30026">
    <property type="entry name" value="OUTER MEMBRANE PROTEIN TOLC"/>
    <property type="match status" value="1"/>
</dbReference>
<evidence type="ECO:0000256" key="8">
    <source>
        <dbReference type="SAM" id="SignalP"/>
    </source>
</evidence>
<dbReference type="InterPro" id="IPR051906">
    <property type="entry name" value="TolC-like"/>
</dbReference>
<keyword evidence="10" id="KW-1185">Reference proteome</keyword>
<keyword evidence="7" id="KW-0998">Cell outer membrane</keyword>
<dbReference type="PANTHER" id="PTHR30026:SF20">
    <property type="entry name" value="OUTER MEMBRANE PROTEIN TOLC"/>
    <property type="match status" value="1"/>
</dbReference>
<comment type="caution">
    <text evidence="9">The sequence shown here is derived from an EMBL/GenBank/DDBJ whole genome shotgun (WGS) entry which is preliminary data.</text>
</comment>
<comment type="similarity">
    <text evidence="2">Belongs to the outer membrane factor (OMF) (TC 1.B.17) family.</text>
</comment>
<proteinExistence type="inferred from homology"/>
<evidence type="ECO:0000313" key="9">
    <source>
        <dbReference type="EMBL" id="KXU35485.1"/>
    </source>
</evidence>
<organism evidence="9 10">
    <name type="scientific">Cephaloticoccus primus</name>
    <dbReference type="NCBI Taxonomy" id="1548207"/>
    <lineage>
        <taxon>Bacteria</taxon>
        <taxon>Pseudomonadati</taxon>
        <taxon>Verrucomicrobiota</taxon>
        <taxon>Opitutia</taxon>
        <taxon>Opitutales</taxon>
        <taxon>Opitutaceae</taxon>
        <taxon>Cephaloticoccus</taxon>
    </lineage>
</organism>